<dbReference type="InterPro" id="IPR051829">
    <property type="entry name" value="Multiheme_Cytochr_ET"/>
</dbReference>
<gene>
    <name evidence="3" type="ORF">ET418_11830</name>
</gene>
<comment type="caution">
    <text evidence="3">The sequence shown here is derived from an EMBL/GenBank/DDBJ whole genome shotgun (WGS) entry which is preliminary data.</text>
</comment>
<dbReference type="InterPro" id="IPR010177">
    <property type="entry name" value="Paired_CXXCH_1"/>
</dbReference>
<dbReference type="Proteomes" id="UP000324298">
    <property type="component" value="Unassembled WGS sequence"/>
</dbReference>
<dbReference type="AlphaFoldDB" id="A0A5A9XFA8"/>
<dbReference type="OrthoDB" id="5428211at2"/>
<dbReference type="RefSeq" id="WP_149307824.1">
    <property type="nucleotide sequence ID" value="NZ_SRSD01000007.1"/>
</dbReference>
<organism evidence="3 4">
    <name type="scientific">Oryzomonas rubra</name>
    <dbReference type="NCBI Taxonomy" id="2509454"/>
    <lineage>
        <taxon>Bacteria</taxon>
        <taxon>Pseudomonadati</taxon>
        <taxon>Thermodesulfobacteriota</taxon>
        <taxon>Desulfuromonadia</taxon>
        <taxon>Geobacterales</taxon>
        <taxon>Geobacteraceae</taxon>
        <taxon>Oryzomonas</taxon>
    </lineage>
</organism>
<feature type="domain" description="Doubled CXXCH motif" evidence="2">
    <location>
        <begin position="413"/>
        <end position="465"/>
    </location>
</feature>
<evidence type="ECO:0000313" key="3">
    <source>
        <dbReference type="EMBL" id="KAA0890351.1"/>
    </source>
</evidence>
<dbReference type="PANTHER" id="PTHR35038">
    <property type="entry name" value="DISSIMILATORY SULFITE REDUCTASE SIRA"/>
    <property type="match status" value="1"/>
</dbReference>
<dbReference type="InterPro" id="IPR036280">
    <property type="entry name" value="Multihaem_cyt_sf"/>
</dbReference>
<proteinExistence type="predicted"/>
<sequence>MILNIVWPVLTLIASLIITFATPAPAGAVGILNSKHNLSVSGPGSIKALNEERVCIFCHTPHHANPSTPLWSRPTSTAIYDLYQSSTLVAKPGQPSGSARLCLSCHDGTIALGTFYGSSEAIAMAGGITTIPANYPTNLKTDLRDDHPVSLAYTNELAQQNGQLNTPGSLPHAIRLEEGGMLQCTACHNPHSNNYGKFLVMDNSGSALCTACHNITGWRSSTHAAAGQGAGCTLCHASHNAGRNARLLKFAIDDANCLQCHSATGGSVDIATAITKFYNHPVGATSGIHDPTENPLTALKHVECEDCHNPHQSKNASASAPAAPGPLLGVRGVSSAGAVLPSYAANEYEICFRCHAENSFYGTQTIVRQIQELNTRLEFDISNPSFHPVVGIGKGGNVPSLRTQYSVSSMIYCCDCHANDDSSQAKGPHGSNFKHILVARYETEIYPLVYSDANYALCYRCHDQNVLLDPGKSAFSGHQQHLITHKVPCSVCHASHGVPQARGATTAANSHLINFDIRFVTSGSYDSTARSCTVSCHATNPKYY</sequence>
<dbReference type="Pfam" id="PF09699">
    <property type="entry name" value="Paired_CXXCH_1"/>
    <property type="match status" value="3"/>
</dbReference>
<dbReference type="Gene3D" id="3.90.10.10">
    <property type="entry name" value="Cytochrome C3"/>
    <property type="match status" value="1"/>
</dbReference>
<feature type="domain" description="Doubled CXXCH motif" evidence="2">
    <location>
        <begin position="183"/>
        <end position="214"/>
    </location>
</feature>
<evidence type="ECO:0000259" key="2">
    <source>
        <dbReference type="Pfam" id="PF09699"/>
    </source>
</evidence>
<dbReference type="SUPFAM" id="SSF48695">
    <property type="entry name" value="Multiheme cytochromes"/>
    <property type="match status" value="2"/>
</dbReference>
<dbReference type="GO" id="GO:0016491">
    <property type="term" value="F:oxidoreductase activity"/>
    <property type="evidence" value="ECO:0007669"/>
    <property type="project" value="TreeGrafter"/>
</dbReference>
<keyword evidence="1" id="KW-0732">Signal</keyword>
<dbReference type="PANTHER" id="PTHR35038:SF6">
    <property type="entry name" value="SURFACE LOCALIZED DECAHEME CYTOCHROME C LIPOPROTEIN"/>
    <property type="match status" value="1"/>
</dbReference>
<name>A0A5A9XFA8_9BACT</name>
<reference evidence="3 4" key="1">
    <citation type="submission" date="2019-04" db="EMBL/GenBank/DDBJ databases">
        <title>Geobacter ruber sp. nov., ferric-reducing bacteria isolated from paddy soil.</title>
        <authorList>
            <person name="Xu Z."/>
            <person name="Masuda Y."/>
            <person name="Itoh H."/>
            <person name="Senoo K."/>
        </authorList>
    </citation>
    <scope>NUCLEOTIDE SEQUENCE [LARGE SCALE GENOMIC DNA]</scope>
    <source>
        <strain evidence="3 4">Red88</strain>
    </source>
</reference>
<feature type="domain" description="Doubled CXXCH motif" evidence="2">
    <location>
        <begin position="223"/>
        <end position="264"/>
    </location>
</feature>
<dbReference type="EMBL" id="SRSD01000007">
    <property type="protein sequence ID" value="KAA0890351.1"/>
    <property type="molecule type" value="Genomic_DNA"/>
</dbReference>
<protein>
    <submittedName>
        <fullName evidence="3">Cytochrome C</fullName>
    </submittedName>
</protein>
<dbReference type="NCBIfam" id="TIGR01905">
    <property type="entry name" value="paired_CXXCH_1"/>
    <property type="match status" value="1"/>
</dbReference>
<evidence type="ECO:0000256" key="1">
    <source>
        <dbReference type="ARBA" id="ARBA00022729"/>
    </source>
</evidence>
<keyword evidence="4" id="KW-1185">Reference proteome</keyword>
<evidence type="ECO:0000313" key="4">
    <source>
        <dbReference type="Proteomes" id="UP000324298"/>
    </source>
</evidence>
<accession>A0A5A9XFA8</accession>